<name>A0A4Y2NP71_ARAVE</name>
<gene>
    <name evidence="1" type="ORF">AVEN_33819_1</name>
</gene>
<keyword evidence="2" id="KW-1185">Reference proteome</keyword>
<reference evidence="1 2" key="1">
    <citation type="journal article" date="2019" name="Sci. Rep.">
        <title>Orb-weaving spider Araneus ventricosus genome elucidates the spidroin gene catalogue.</title>
        <authorList>
            <person name="Kono N."/>
            <person name="Nakamura H."/>
            <person name="Ohtoshi R."/>
            <person name="Moran D.A.P."/>
            <person name="Shinohara A."/>
            <person name="Yoshida Y."/>
            <person name="Fujiwara M."/>
            <person name="Mori M."/>
            <person name="Tomita M."/>
            <person name="Arakawa K."/>
        </authorList>
    </citation>
    <scope>NUCLEOTIDE SEQUENCE [LARGE SCALE GENOMIC DNA]</scope>
</reference>
<evidence type="ECO:0000313" key="1">
    <source>
        <dbReference type="EMBL" id="GBN41325.1"/>
    </source>
</evidence>
<accession>A0A4Y2NP71</accession>
<comment type="caution">
    <text evidence="1">The sequence shown here is derived from an EMBL/GenBank/DDBJ whole genome shotgun (WGS) entry which is preliminary data.</text>
</comment>
<protein>
    <submittedName>
        <fullName evidence="1">Uncharacterized protein</fullName>
    </submittedName>
</protein>
<organism evidence="1 2">
    <name type="scientific">Araneus ventricosus</name>
    <name type="common">Orbweaver spider</name>
    <name type="synonym">Epeira ventricosa</name>
    <dbReference type="NCBI Taxonomy" id="182803"/>
    <lineage>
        <taxon>Eukaryota</taxon>
        <taxon>Metazoa</taxon>
        <taxon>Ecdysozoa</taxon>
        <taxon>Arthropoda</taxon>
        <taxon>Chelicerata</taxon>
        <taxon>Arachnida</taxon>
        <taxon>Araneae</taxon>
        <taxon>Araneomorphae</taxon>
        <taxon>Entelegynae</taxon>
        <taxon>Araneoidea</taxon>
        <taxon>Araneidae</taxon>
        <taxon>Araneus</taxon>
    </lineage>
</organism>
<dbReference type="AlphaFoldDB" id="A0A4Y2NP71"/>
<dbReference type="EMBL" id="BGPR01009635">
    <property type="protein sequence ID" value="GBN41325.1"/>
    <property type="molecule type" value="Genomic_DNA"/>
</dbReference>
<sequence length="150" mass="17728">METHTTSLRFECVSLNVKPNKLHCKRLYHMHVCQHIHVFHQTTEVGDESTQKKTGRMQRPIESKKTLFASAFSAFANSSFMKPPRLVMTRHKKKRGECRGQIEPKKRLFCRLHSPRFFCHPTTSKQTMRMDIAHLEATRLLKKRQHILNF</sequence>
<dbReference type="Proteomes" id="UP000499080">
    <property type="component" value="Unassembled WGS sequence"/>
</dbReference>
<evidence type="ECO:0000313" key="2">
    <source>
        <dbReference type="Proteomes" id="UP000499080"/>
    </source>
</evidence>
<proteinExistence type="predicted"/>